<reference evidence="2" key="1">
    <citation type="submission" date="2022-11" db="UniProtKB">
        <authorList>
            <consortium name="WormBaseParasite"/>
        </authorList>
    </citation>
    <scope>IDENTIFICATION</scope>
</reference>
<dbReference type="Proteomes" id="UP000887579">
    <property type="component" value="Unplaced"/>
</dbReference>
<evidence type="ECO:0000313" key="2">
    <source>
        <dbReference type="WBParaSite" id="ES5_v2.g24210.t1"/>
    </source>
</evidence>
<dbReference type="WBParaSite" id="ES5_v2.g24210.t1">
    <property type="protein sequence ID" value="ES5_v2.g24210.t1"/>
    <property type="gene ID" value="ES5_v2.g24210"/>
</dbReference>
<organism evidence="1 2">
    <name type="scientific">Panagrolaimus sp. ES5</name>
    <dbReference type="NCBI Taxonomy" id="591445"/>
    <lineage>
        <taxon>Eukaryota</taxon>
        <taxon>Metazoa</taxon>
        <taxon>Ecdysozoa</taxon>
        <taxon>Nematoda</taxon>
        <taxon>Chromadorea</taxon>
        <taxon>Rhabditida</taxon>
        <taxon>Tylenchina</taxon>
        <taxon>Panagrolaimomorpha</taxon>
        <taxon>Panagrolaimoidea</taxon>
        <taxon>Panagrolaimidae</taxon>
        <taxon>Panagrolaimus</taxon>
    </lineage>
</organism>
<protein>
    <submittedName>
        <fullName evidence="2">Uncharacterized protein</fullName>
    </submittedName>
</protein>
<sequence>MTEPYFDRLHPRYKCCCGLTHVETGTKLICGLALTIYLLSILGYFIFGPEILAGKWDLGFDILGALMVAGPLFGIKQAKPQYFLPYLCFLGLSMCIAAIRIPFFVMAYSQKSTYRTWIKNEYPEDAHDEAAINGDITYLLIAYIFEFLLNAWFLEVIYKCYKYIKDKEAAGYNDLTIPQLITSSSVQ</sequence>
<proteinExistence type="predicted"/>
<name>A0AC34G3G4_9BILA</name>
<evidence type="ECO:0000313" key="1">
    <source>
        <dbReference type="Proteomes" id="UP000887579"/>
    </source>
</evidence>
<accession>A0AC34G3G4</accession>